<protein>
    <submittedName>
        <fullName evidence="1">Copia protein</fullName>
    </submittedName>
</protein>
<dbReference type="AlphaFoldDB" id="A0A8D8BNM2"/>
<dbReference type="EMBL" id="HBUE01079251">
    <property type="protein sequence ID" value="CAG6476785.1"/>
    <property type="molecule type" value="Transcribed_RNA"/>
</dbReference>
<proteinExistence type="predicted"/>
<reference evidence="1" key="1">
    <citation type="submission" date="2021-05" db="EMBL/GenBank/DDBJ databases">
        <authorList>
            <person name="Alioto T."/>
            <person name="Alioto T."/>
            <person name="Gomez Garrido J."/>
        </authorList>
    </citation>
    <scope>NUCLEOTIDE SEQUENCE</scope>
</reference>
<organism evidence="1">
    <name type="scientific">Culex pipiens</name>
    <name type="common">House mosquito</name>
    <dbReference type="NCBI Taxonomy" id="7175"/>
    <lineage>
        <taxon>Eukaryota</taxon>
        <taxon>Metazoa</taxon>
        <taxon>Ecdysozoa</taxon>
        <taxon>Arthropoda</taxon>
        <taxon>Hexapoda</taxon>
        <taxon>Insecta</taxon>
        <taxon>Pterygota</taxon>
        <taxon>Neoptera</taxon>
        <taxon>Endopterygota</taxon>
        <taxon>Diptera</taxon>
        <taxon>Nematocera</taxon>
        <taxon>Culicoidea</taxon>
        <taxon>Culicidae</taxon>
        <taxon>Culicinae</taxon>
        <taxon>Culicini</taxon>
        <taxon>Culex</taxon>
        <taxon>Culex</taxon>
    </lineage>
</organism>
<sequence length="258" mass="29131">MLLRFGMQDCKPASTPMECRLKLLKGAEKDRTDAPYRELIGCLTYASITTRPDLAAAVNFLSQFQSCPTNTHWAHLKRILRYVKGTLDFGLVYRAKEGAPTVEVFTDADWANDPTDRRSISGCVYQVLGCTTGWMTRKQNCVSLSSTEAELTALCSAACYEMWLVRLLQDLELKIPEPVTFYEDNQSSIRIAEESKDFGRLKHVDVKYHFLRDLVKEDKICLQFLKSEDQLADMMTKGLPPGAFRKHRASIGLADGSD</sequence>
<dbReference type="PANTHER" id="PTHR11439:SF483">
    <property type="entry name" value="PEPTIDE SYNTHASE GLIP-LIKE, PUTATIVE (AFU_ORTHOLOGUE AFUA_3G12920)-RELATED"/>
    <property type="match status" value="1"/>
</dbReference>
<name>A0A8D8BNM2_CULPI</name>
<dbReference type="CDD" id="cd09272">
    <property type="entry name" value="RNase_HI_RT_Ty1"/>
    <property type="match status" value="1"/>
</dbReference>
<accession>A0A8D8BNM2</accession>
<dbReference type="PANTHER" id="PTHR11439">
    <property type="entry name" value="GAG-POL-RELATED RETROTRANSPOSON"/>
    <property type="match status" value="1"/>
</dbReference>
<evidence type="ECO:0000313" key="1">
    <source>
        <dbReference type="EMBL" id="CAG6476785.1"/>
    </source>
</evidence>